<evidence type="ECO:0000256" key="4">
    <source>
        <dbReference type="ARBA" id="ARBA00022490"/>
    </source>
</evidence>
<reference evidence="17 18" key="2">
    <citation type="submission" date="2018-08" db="EMBL/GenBank/DDBJ databases">
        <authorList>
            <person name="Laetsch R D."/>
            <person name="Stevens L."/>
            <person name="Kumar S."/>
            <person name="Blaxter L. M."/>
        </authorList>
    </citation>
    <scope>NUCLEOTIDE SEQUENCE [LARGE SCALE GENOMIC DNA]</scope>
</reference>
<keyword evidence="12 14" id="KW-0472">Membrane</keyword>
<evidence type="ECO:0000256" key="2">
    <source>
        <dbReference type="ARBA" id="ARBA00004496"/>
    </source>
</evidence>
<gene>
    <name evidence="17" type="ORF">NOO_LOCUS1812</name>
</gene>
<feature type="domain" description="LIM zinc-binding" evidence="15">
    <location>
        <begin position="321"/>
        <end position="381"/>
    </location>
</feature>
<evidence type="ECO:0000256" key="11">
    <source>
        <dbReference type="ARBA" id="ARBA00023038"/>
    </source>
</evidence>
<dbReference type="SUPFAM" id="SSF57716">
    <property type="entry name" value="Glucocorticoid receptor-like (DNA-binding domain)"/>
    <property type="match status" value="2"/>
</dbReference>
<feature type="transmembrane region" description="Helical" evidence="14">
    <location>
        <begin position="658"/>
        <end position="679"/>
    </location>
</feature>
<feature type="transmembrane region" description="Helical" evidence="14">
    <location>
        <begin position="492"/>
        <end position="516"/>
    </location>
</feature>
<dbReference type="InterPro" id="IPR007271">
    <property type="entry name" value="Nuc_sug_transpt"/>
</dbReference>
<dbReference type="PANTHER" id="PTHR24211:SF22">
    <property type="entry name" value="TESTIN"/>
    <property type="match status" value="1"/>
</dbReference>
<keyword evidence="5" id="KW-0813">Transport</keyword>
<accession>A0A182E1H5</accession>
<dbReference type="CDD" id="cd09829">
    <property type="entry name" value="PET_testin"/>
    <property type="match status" value="1"/>
</dbReference>
<dbReference type="InterPro" id="IPR047120">
    <property type="entry name" value="Pk/Esn/Tes"/>
</dbReference>
<keyword evidence="5" id="KW-0762">Sugar transport</keyword>
<dbReference type="AlphaFoldDB" id="A0A182E1H5"/>
<keyword evidence="4" id="KW-0963">Cytoplasm</keyword>
<evidence type="ECO:0000256" key="14">
    <source>
        <dbReference type="SAM" id="Phobius"/>
    </source>
</evidence>
<evidence type="ECO:0000256" key="13">
    <source>
        <dbReference type="PROSITE-ProRule" id="PRU00125"/>
    </source>
</evidence>
<evidence type="ECO:0000256" key="5">
    <source>
        <dbReference type="ARBA" id="ARBA00022597"/>
    </source>
</evidence>
<evidence type="ECO:0000256" key="7">
    <source>
        <dbReference type="ARBA" id="ARBA00022723"/>
    </source>
</evidence>
<feature type="transmembrane region" description="Helical" evidence="14">
    <location>
        <begin position="565"/>
        <end position="587"/>
    </location>
</feature>
<dbReference type="GO" id="GO:0008270">
    <property type="term" value="F:zinc ion binding"/>
    <property type="evidence" value="ECO:0007669"/>
    <property type="project" value="InterPro"/>
</dbReference>
<dbReference type="OrthoDB" id="10069167at2759"/>
<feature type="transmembrane region" description="Helical" evidence="14">
    <location>
        <begin position="594"/>
        <end position="611"/>
    </location>
</feature>
<evidence type="ECO:0000313" key="19">
    <source>
        <dbReference type="WBParaSite" id="nOo.2.0.1.t01812-RA"/>
    </source>
</evidence>
<feature type="domain" description="LIM zinc-binding" evidence="15">
    <location>
        <begin position="256"/>
        <end position="319"/>
    </location>
</feature>
<dbReference type="CDD" id="cd09341">
    <property type="entry name" value="LIM2_Testin_like"/>
    <property type="match status" value="1"/>
</dbReference>
<keyword evidence="6 14" id="KW-0812">Transmembrane</keyword>
<keyword evidence="10 14" id="KW-1133">Transmembrane helix</keyword>
<dbReference type="InterPro" id="IPR033724">
    <property type="entry name" value="PET_testin"/>
</dbReference>
<evidence type="ECO:0000256" key="9">
    <source>
        <dbReference type="ARBA" id="ARBA00022833"/>
    </source>
</evidence>
<name>A0A182E1H5_ONCOC</name>
<keyword evidence="7 13" id="KW-0479">Metal-binding</keyword>
<dbReference type="PROSITE" id="PS51303">
    <property type="entry name" value="PET"/>
    <property type="match status" value="1"/>
</dbReference>
<feature type="transmembrane region" description="Helical" evidence="14">
    <location>
        <begin position="726"/>
        <end position="743"/>
    </location>
</feature>
<dbReference type="SUPFAM" id="SSF103481">
    <property type="entry name" value="Multidrug resistance efflux transporter EmrE"/>
    <property type="match status" value="1"/>
</dbReference>
<sequence length="771" mass="87875">MTSEVDSRRGAHVNPDIFKLENKPKNILCHEIGAGSRCLKCDCPGLDLHYWRKMCKMCSCRMDDHDVILPGNMDHGQIVIGRLFDFIPEFESKLRLHPPSPSLPNSKKAYSTPHIKSEKIKPESMYNVKLEDAKEKNKMSEYTWVPTTDRVLAEKYFSALPENERPIADTEGALNRRHKLQYQLPHHDSDASAAKSLKTELDRKEHAKYVKTVKEKIVGVGKLIEFSETITLNDNWKTTAPGSHDVENINLHNNCGECQFCHKNLQIGEVAVVTDHGLPNEMWHVNCFKCHICNQRLVDLLYFYKNGIYYCGRHFGDSVYPRCSGCDELIFSKEYTFAEDKSWHLDHFCCFGCDMQLGGHRYMMKNEQPYCFNCYMERYAKTCRFCLTKIAPDQQRISFKDLHWHAGDKCFRKVIQKSIPMTEGDEEMLVDCNQQSVHGRKKFIPANISVMRKHTGNPGIILQSSILVWLTLQNTVHTLLVRYSRIRVVEEVFLPSVAVFFTEILKIITCLLFIIYEEKSVCSMLHLVKRQVFDNSKDTLKVCIPAVIYVVQNNLFYVAASHLEAATFMVTAQLKIFTTAIFTVIILKKAITRNQWLSLGVLFVGICLVQLERHETKKTLPSNDPYLGLLAAVSACVLSGFAGIYFEKILKTSPSVSVWMRNVQLAVFGIPSSFFNSILQDHEIIFNEGMLYGFDVLVWVVIFWYCIGGLSVAVCIRYSGNIAKNFATSAAIITSTVASIYIFDFVPNSLFLFGTALVIISIFLYSSSNSS</sequence>
<dbReference type="STRING" id="42157.A0A182E1H5"/>
<evidence type="ECO:0000256" key="3">
    <source>
        <dbReference type="ARBA" id="ARBA00009976"/>
    </source>
</evidence>
<dbReference type="FunFam" id="2.10.110.10:FF:000005">
    <property type="entry name" value="Testin isoform 1"/>
    <property type="match status" value="1"/>
</dbReference>
<keyword evidence="11 13" id="KW-0440">LIM domain</keyword>
<dbReference type="Proteomes" id="UP000271087">
    <property type="component" value="Unassembled WGS sequence"/>
</dbReference>
<dbReference type="PROSITE" id="PS00478">
    <property type="entry name" value="LIM_DOMAIN_1"/>
    <property type="match status" value="1"/>
</dbReference>
<dbReference type="Pfam" id="PF04142">
    <property type="entry name" value="Nuc_sug_transp"/>
    <property type="match status" value="1"/>
</dbReference>
<evidence type="ECO:0000256" key="10">
    <source>
        <dbReference type="ARBA" id="ARBA00022989"/>
    </source>
</evidence>
<keyword evidence="8" id="KW-0677">Repeat</keyword>
<dbReference type="GO" id="GO:0015165">
    <property type="term" value="F:pyrimidine nucleotide-sugar transmembrane transporter activity"/>
    <property type="evidence" value="ECO:0007669"/>
    <property type="project" value="InterPro"/>
</dbReference>
<dbReference type="PANTHER" id="PTHR24211">
    <property type="entry name" value="LIM DOMAIN-CONTAINING PROTEIN"/>
    <property type="match status" value="1"/>
</dbReference>
<feature type="transmembrane region" description="Helical" evidence="14">
    <location>
        <begin position="691"/>
        <end position="714"/>
    </location>
</feature>
<dbReference type="NCBIfam" id="TIGR00803">
    <property type="entry name" value="nst"/>
    <property type="match status" value="1"/>
</dbReference>
<feature type="domain" description="PET" evidence="16">
    <location>
        <begin position="123"/>
        <end position="231"/>
    </location>
</feature>
<feature type="transmembrane region" description="Helical" evidence="14">
    <location>
        <begin position="460"/>
        <end position="480"/>
    </location>
</feature>
<dbReference type="Pfam" id="PF00412">
    <property type="entry name" value="LIM"/>
    <property type="match status" value="2"/>
</dbReference>
<evidence type="ECO:0000313" key="17">
    <source>
        <dbReference type="EMBL" id="VDK64978.1"/>
    </source>
</evidence>
<evidence type="ECO:0000256" key="8">
    <source>
        <dbReference type="ARBA" id="ARBA00022737"/>
    </source>
</evidence>
<dbReference type="WBParaSite" id="nOo.2.0.1.t01812-RA">
    <property type="protein sequence ID" value="nOo.2.0.1.t01812-RA"/>
    <property type="gene ID" value="nOo.2.0.1.g01812"/>
</dbReference>
<evidence type="ECO:0000256" key="1">
    <source>
        <dbReference type="ARBA" id="ARBA00004141"/>
    </source>
</evidence>
<evidence type="ECO:0000259" key="15">
    <source>
        <dbReference type="PROSITE" id="PS50023"/>
    </source>
</evidence>
<evidence type="ECO:0000259" key="16">
    <source>
        <dbReference type="PROSITE" id="PS51303"/>
    </source>
</evidence>
<dbReference type="EMBL" id="UYRW01000250">
    <property type="protein sequence ID" value="VDK64978.1"/>
    <property type="molecule type" value="Genomic_DNA"/>
</dbReference>
<dbReference type="PROSITE" id="PS50023">
    <property type="entry name" value="LIM_DOMAIN_2"/>
    <property type="match status" value="2"/>
</dbReference>
<dbReference type="GO" id="GO:0000139">
    <property type="term" value="C:Golgi membrane"/>
    <property type="evidence" value="ECO:0007669"/>
    <property type="project" value="InterPro"/>
</dbReference>
<dbReference type="InterPro" id="IPR037185">
    <property type="entry name" value="EmrE-like"/>
</dbReference>
<dbReference type="CDD" id="cd09340">
    <property type="entry name" value="LIM1_Testin_like"/>
    <property type="match status" value="1"/>
</dbReference>
<proteinExistence type="inferred from homology"/>
<evidence type="ECO:0000313" key="18">
    <source>
        <dbReference type="Proteomes" id="UP000271087"/>
    </source>
</evidence>
<evidence type="ECO:0000256" key="12">
    <source>
        <dbReference type="ARBA" id="ARBA00023136"/>
    </source>
</evidence>
<feature type="transmembrane region" description="Helical" evidence="14">
    <location>
        <begin position="749"/>
        <end position="766"/>
    </location>
</feature>
<comment type="subcellular location">
    <subcellularLocation>
        <location evidence="2">Cytoplasm</location>
    </subcellularLocation>
    <subcellularLocation>
        <location evidence="1">Membrane</location>
        <topology evidence="1">Multi-pass membrane protein</topology>
    </subcellularLocation>
</comment>
<dbReference type="InterPro" id="IPR010442">
    <property type="entry name" value="PET_domain"/>
</dbReference>
<organism evidence="19">
    <name type="scientific">Onchocerca ochengi</name>
    <name type="common">Filarial nematode worm</name>
    <dbReference type="NCBI Taxonomy" id="42157"/>
    <lineage>
        <taxon>Eukaryota</taxon>
        <taxon>Metazoa</taxon>
        <taxon>Ecdysozoa</taxon>
        <taxon>Nematoda</taxon>
        <taxon>Chromadorea</taxon>
        <taxon>Rhabditida</taxon>
        <taxon>Spirurina</taxon>
        <taxon>Spiruromorpha</taxon>
        <taxon>Filarioidea</taxon>
        <taxon>Onchocercidae</taxon>
        <taxon>Onchocerca</taxon>
    </lineage>
</organism>
<dbReference type="Pfam" id="PF06297">
    <property type="entry name" value="PET"/>
    <property type="match status" value="1"/>
</dbReference>
<comment type="similarity">
    <text evidence="3">Belongs to the nucleotide-sugar transporter family. SLC35A subfamily.</text>
</comment>
<protein>
    <submittedName>
        <fullName evidence="19">Testin</fullName>
    </submittedName>
</protein>
<feature type="transmembrane region" description="Helical" evidence="14">
    <location>
        <begin position="626"/>
        <end position="646"/>
    </location>
</feature>
<evidence type="ECO:0000256" key="6">
    <source>
        <dbReference type="ARBA" id="ARBA00022692"/>
    </source>
</evidence>
<keyword evidence="9 13" id="KW-0862">Zinc</keyword>
<keyword evidence="18" id="KW-1185">Reference proteome</keyword>
<dbReference type="SMART" id="SM00132">
    <property type="entry name" value="LIM"/>
    <property type="match status" value="2"/>
</dbReference>
<reference evidence="19" key="1">
    <citation type="submission" date="2016-06" db="UniProtKB">
        <authorList>
            <consortium name="WormBaseParasite"/>
        </authorList>
    </citation>
    <scope>IDENTIFICATION</scope>
</reference>
<dbReference type="Gene3D" id="2.10.110.10">
    <property type="entry name" value="Cysteine Rich Protein"/>
    <property type="match status" value="2"/>
</dbReference>
<dbReference type="InterPro" id="IPR001781">
    <property type="entry name" value="Znf_LIM"/>
</dbReference>